<comment type="caution">
    <text evidence="3">The sequence shown here is derived from an EMBL/GenBank/DDBJ whole genome shotgun (WGS) entry which is preliminary data.</text>
</comment>
<feature type="signal peptide" evidence="1">
    <location>
        <begin position="1"/>
        <end position="19"/>
    </location>
</feature>
<evidence type="ECO:0000259" key="2">
    <source>
        <dbReference type="Pfam" id="PF14534"/>
    </source>
</evidence>
<dbReference type="AlphaFoldDB" id="A0A4Z0PS24"/>
<dbReference type="EMBL" id="SRLD01000006">
    <property type="protein sequence ID" value="TGE18612.1"/>
    <property type="molecule type" value="Genomic_DNA"/>
</dbReference>
<dbReference type="OrthoDB" id="884581at2"/>
<dbReference type="NCBIfam" id="TIGR02246">
    <property type="entry name" value="SgcJ/EcaC family oxidoreductase"/>
    <property type="match status" value="1"/>
</dbReference>
<keyword evidence="1" id="KW-0732">Signal</keyword>
<name>A0A4Z0PS24_9BACT</name>
<dbReference type="Gene3D" id="3.10.450.50">
    <property type="match status" value="1"/>
</dbReference>
<feature type="chain" id="PRO_5021306123" evidence="1">
    <location>
        <begin position="20"/>
        <end position="162"/>
    </location>
</feature>
<accession>A0A4Z0PS24</accession>
<evidence type="ECO:0000313" key="4">
    <source>
        <dbReference type="Proteomes" id="UP000297739"/>
    </source>
</evidence>
<organism evidence="3 4">
    <name type="scientific">Hymenobacter elongatus</name>
    <dbReference type="NCBI Taxonomy" id="877208"/>
    <lineage>
        <taxon>Bacteria</taxon>
        <taxon>Pseudomonadati</taxon>
        <taxon>Bacteroidota</taxon>
        <taxon>Cytophagia</taxon>
        <taxon>Cytophagales</taxon>
        <taxon>Hymenobacteraceae</taxon>
        <taxon>Hymenobacter</taxon>
    </lineage>
</organism>
<keyword evidence="4" id="KW-1185">Reference proteome</keyword>
<protein>
    <submittedName>
        <fullName evidence="3">Nuclear transport factor 2 family protein</fullName>
    </submittedName>
</protein>
<feature type="domain" description="DUF4440" evidence="2">
    <location>
        <begin position="39"/>
        <end position="145"/>
    </location>
</feature>
<gene>
    <name evidence="3" type="ORF">E5J99_04725</name>
</gene>
<dbReference type="SUPFAM" id="SSF54427">
    <property type="entry name" value="NTF2-like"/>
    <property type="match status" value="1"/>
</dbReference>
<dbReference type="Proteomes" id="UP000297739">
    <property type="component" value="Unassembled WGS sequence"/>
</dbReference>
<dbReference type="InterPro" id="IPR011944">
    <property type="entry name" value="Steroid_delta5-4_isomerase"/>
</dbReference>
<dbReference type="Pfam" id="PF14534">
    <property type="entry name" value="DUF4440"/>
    <property type="match status" value="1"/>
</dbReference>
<sequence>MKRTFCFLLLAFCCTTAVAQQKSTTKMPGDTEKMKAALIQLDKDWAAATVRNDLDFVKKLVADDCLFTEADGTIATKTEVIREMESGTSSTTTNQPSEYNVRFYGPDMAVIRHNMTTTGVEKGKDASGEFRRMHVLTRREGRWVVVDSQSIRVGPVSMATKQ</sequence>
<proteinExistence type="predicted"/>
<dbReference type="InterPro" id="IPR027843">
    <property type="entry name" value="DUF4440"/>
</dbReference>
<dbReference type="InterPro" id="IPR032710">
    <property type="entry name" value="NTF2-like_dom_sf"/>
</dbReference>
<dbReference type="RefSeq" id="WP_135496571.1">
    <property type="nucleotide sequence ID" value="NZ_SRLD01000006.1"/>
</dbReference>
<evidence type="ECO:0000313" key="3">
    <source>
        <dbReference type="EMBL" id="TGE18612.1"/>
    </source>
</evidence>
<evidence type="ECO:0000256" key="1">
    <source>
        <dbReference type="SAM" id="SignalP"/>
    </source>
</evidence>
<reference evidence="3 4" key="1">
    <citation type="submission" date="2019-04" db="EMBL/GenBank/DDBJ databases">
        <authorList>
            <person name="Feng G."/>
            <person name="Zhang J."/>
            <person name="Zhu H."/>
        </authorList>
    </citation>
    <scope>NUCLEOTIDE SEQUENCE [LARGE SCALE GENOMIC DNA]</scope>
    <source>
        <strain evidence="3 4">JCM 17223</strain>
    </source>
</reference>